<dbReference type="InterPro" id="IPR045864">
    <property type="entry name" value="aa-tRNA-synth_II/BPL/LPL"/>
</dbReference>
<keyword evidence="1" id="KW-0368">Histidine biosynthesis</keyword>
<dbReference type="GO" id="GO:0016757">
    <property type="term" value="F:glycosyltransferase activity"/>
    <property type="evidence" value="ECO:0007669"/>
    <property type="project" value="UniProtKB-KW"/>
</dbReference>
<dbReference type="KEGG" id="yti:FNA67_04675"/>
<proteinExistence type="predicted"/>
<dbReference type="OrthoDB" id="9797914at2"/>
<dbReference type="SUPFAM" id="SSF55681">
    <property type="entry name" value="Class II aaRS and biotin synthetases"/>
    <property type="match status" value="1"/>
</dbReference>
<keyword evidence="5" id="KW-1185">Reference proteome</keyword>
<dbReference type="InterPro" id="IPR004516">
    <property type="entry name" value="HisRS/HisZ"/>
</dbReference>
<gene>
    <name evidence="4" type="ORF">FNA67_04675</name>
</gene>
<dbReference type="GO" id="GO:0004821">
    <property type="term" value="F:histidine-tRNA ligase activity"/>
    <property type="evidence" value="ECO:0007669"/>
    <property type="project" value="TreeGrafter"/>
</dbReference>
<keyword evidence="1" id="KW-0028">Amino-acid biosynthesis</keyword>
<dbReference type="InterPro" id="IPR041715">
    <property type="entry name" value="HisRS-like_core"/>
</dbReference>
<keyword evidence="4" id="KW-0808">Transferase</keyword>
<dbReference type="EMBL" id="CP041690">
    <property type="protein sequence ID" value="QEE19510.1"/>
    <property type="molecule type" value="Genomic_DNA"/>
</dbReference>
<dbReference type="PANTHER" id="PTHR43707">
    <property type="entry name" value="HISTIDYL-TRNA SYNTHETASE"/>
    <property type="match status" value="1"/>
</dbReference>
<feature type="compositionally biased region" description="Basic residues" evidence="2">
    <location>
        <begin position="18"/>
        <end position="28"/>
    </location>
</feature>
<dbReference type="GO" id="GO:0006427">
    <property type="term" value="P:histidyl-tRNA aminoacylation"/>
    <property type="evidence" value="ECO:0007669"/>
    <property type="project" value="TreeGrafter"/>
</dbReference>
<dbReference type="Pfam" id="PF13393">
    <property type="entry name" value="tRNA-synt_His"/>
    <property type="match status" value="1"/>
</dbReference>
<sequence length="387" mass="41584">MHLQCRNEGGAPGPGQRAARRPRRRHQGHAGVTTSSERLAALAALVEGEGVTRVAPPLLLPAGPYFDLAGEEFGRRLLLTTGGDGTEFCLRPDFTLPIVTDYLESEAAGKPAAFGYLGPIFRQRRTGVIEFDQAGLELLAQPDADVALDRVFGFARQTLEIFNVRHAVVRLGGVGLFEALLAGLDMPDVWRPRIRNRFGHAEALERLLTRLATQANGKAETPDRATLIEQVTEQMLAAGLSLTEGRGPEEIADRYLEQQALDAALVPGATLELLRSYLAITGEAEEALAAVEALAGRAGIDLSARLGTLRRHLNAFGPAAPVTFDAAFSPRLDYYTGVVFEMTGQGGHVLASGGQYDRLLERLGATSRIAASGCAVWVDRLEREALA</sequence>
<evidence type="ECO:0000256" key="1">
    <source>
        <dbReference type="ARBA" id="ARBA00023102"/>
    </source>
</evidence>
<dbReference type="AlphaFoldDB" id="A0A5B9DJV0"/>
<dbReference type="GO" id="GO:0005737">
    <property type="term" value="C:cytoplasm"/>
    <property type="evidence" value="ECO:0007669"/>
    <property type="project" value="InterPro"/>
</dbReference>
<evidence type="ECO:0000313" key="4">
    <source>
        <dbReference type="EMBL" id="QEE19510.1"/>
    </source>
</evidence>
<name>A0A5B9DJV0_9HYPH</name>
<keyword evidence="4" id="KW-0328">Glycosyltransferase</keyword>
<dbReference type="Gene3D" id="3.30.930.10">
    <property type="entry name" value="Bira Bifunctional Protein, Domain 2"/>
    <property type="match status" value="1"/>
</dbReference>
<protein>
    <submittedName>
        <fullName evidence="4">ATP phosphoribosyltransferase regulatory subunit</fullName>
    </submittedName>
</protein>
<evidence type="ECO:0000256" key="2">
    <source>
        <dbReference type="SAM" id="MobiDB-lite"/>
    </source>
</evidence>
<dbReference type="PANTHER" id="PTHR43707:SF1">
    <property type="entry name" value="HISTIDINE--TRNA LIGASE, MITOCHONDRIAL-RELATED"/>
    <property type="match status" value="1"/>
</dbReference>
<dbReference type="GO" id="GO:0000105">
    <property type="term" value="P:L-histidine biosynthetic process"/>
    <property type="evidence" value="ECO:0007669"/>
    <property type="project" value="UniProtKB-KW"/>
</dbReference>
<feature type="region of interest" description="Disordered" evidence="2">
    <location>
        <begin position="1"/>
        <end position="33"/>
    </location>
</feature>
<evidence type="ECO:0000259" key="3">
    <source>
        <dbReference type="Pfam" id="PF13393"/>
    </source>
</evidence>
<reference evidence="4 5" key="1">
    <citation type="journal article" date="2015" name="Int. J. Syst. Evol. Microbiol.">
        <title>Youhaiella tibetensis gen. nov., sp. nov., isolated from subsurface sediment.</title>
        <authorList>
            <person name="Wang Y.X."/>
            <person name="Huang F.Q."/>
            <person name="Nogi Y."/>
            <person name="Pang S.J."/>
            <person name="Wang P.K."/>
            <person name="Lv J."/>
        </authorList>
    </citation>
    <scope>NUCLEOTIDE SEQUENCE [LARGE SCALE GENOMIC DNA]</scope>
    <source>
        <strain evidence="5">fig4</strain>
    </source>
</reference>
<feature type="domain" description="Class II Histidinyl-tRNA synthetase (HisRS)-like catalytic core" evidence="3">
    <location>
        <begin position="39"/>
        <end position="381"/>
    </location>
</feature>
<dbReference type="Proteomes" id="UP000321062">
    <property type="component" value="Chromosome"/>
</dbReference>
<accession>A0A5B9DJV0</accession>
<organism evidence="4 5">
    <name type="scientific">Paradevosia tibetensis</name>
    <dbReference type="NCBI Taxonomy" id="1447062"/>
    <lineage>
        <taxon>Bacteria</taxon>
        <taxon>Pseudomonadati</taxon>
        <taxon>Pseudomonadota</taxon>
        <taxon>Alphaproteobacteria</taxon>
        <taxon>Hyphomicrobiales</taxon>
        <taxon>Devosiaceae</taxon>
        <taxon>Paradevosia</taxon>
    </lineage>
</organism>
<evidence type="ECO:0000313" key="5">
    <source>
        <dbReference type="Proteomes" id="UP000321062"/>
    </source>
</evidence>